<evidence type="ECO:0000313" key="2">
    <source>
        <dbReference type="Proteomes" id="UP000504637"/>
    </source>
</evidence>
<name>A0A6J3LWI3_9PEZI</name>
<dbReference type="OrthoDB" id="4062651at2759"/>
<protein>
    <recommendedName>
        <fullName evidence="1">Protein kinase domain-containing protein</fullName>
    </recommendedName>
</protein>
<dbReference type="SUPFAM" id="SSF56112">
    <property type="entry name" value="Protein kinase-like (PK-like)"/>
    <property type="match status" value="1"/>
</dbReference>
<organism evidence="3">
    <name type="scientific">Dissoconium aciculare CBS 342.82</name>
    <dbReference type="NCBI Taxonomy" id="1314786"/>
    <lineage>
        <taxon>Eukaryota</taxon>
        <taxon>Fungi</taxon>
        <taxon>Dikarya</taxon>
        <taxon>Ascomycota</taxon>
        <taxon>Pezizomycotina</taxon>
        <taxon>Dothideomycetes</taxon>
        <taxon>Dothideomycetidae</taxon>
        <taxon>Mycosphaerellales</taxon>
        <taxon>Dissoconiaceae</taxon>
        <taxon>Dissoconium</taxon>
    </lineage>
</organism>
<dbReference type="AlphaFoldDB" id="A0A6J3LWI3"/>
<dbReference type="Gene3D" id="1.10.510.10">
    <property type="entry name" value="Transferase(Phosphotransferase) domain 1"/>
    <property type="match status" value="1"/>
</dbReference>
<dbReference type="Pfam" id="PF00069">
    <property type="entry name" value="Pkinase"/>
    <property type="match status" value="1"/>
</dbReference>
<feature type="domain" description="Protein kinase" evidence="1">
    <location>
        <begin position="150"/>
        <end position="330"/>
    </location>
</feature>
<reference evidence="3" key="2">
    <citation type="submission" date="2020-04" db="EMBL/GenBank/DDBJ databases">
        <authorList>
            <consortium name="NCBI Genome Project"/>
        </authorList>
    </citation>
    <scope>NUCLEOTIDE SEQUENCE</scope>
    <source>
        <strain evidence="3">CBS 342.82</strain>
    </source>
</reference>
<dbReference type="RefSeq" id="XP_033457162.1">
    <property type="nucleotide sequence ID" value="XM_033607092.1"/>
</dbReference>
<reference evidence="3" key="1">
    <citation type="submission" date="2020-01" db="EMBL/GenBank/DDBJ databases">
        <authorList>
            <consortium name="DOE Joint Genome Institute"/>
            <person name="Haridas S."/>
            <person name="Albert R."/>
            <person name="Binder M."/>
            <person name="Bloem J."/>
            <person name="Labutti K."/>
            <person name="Salamov A."/>
            <person name="Andreopoulos B."/>
            <person name="Baker S.E."/>
            <person name="Barry K."/>
            <person name="Bills G."/>
            <person name="Bluhm B.H."/>
            <person name="Cannon C."/>
            <person name="Castanera R."/>
            <person name="Culley D.E."/>
            <person name="Daum C."/>
            <person name="Ezra D."/>
            <person name="Gonzalez J.B."/>
            <person name="Henrissat B."/>
            <person name="Kuo A."/>
            <person name="Liang C."/>
            <person name="Lipzen A."/>
            <person name="Lutzoni F."/>
            <person name="Magnuson J."/>
            <person name="Mondo S."/>
            <person name="Nolan M."/>
            <person name="Ohm R."/>
            <person name="Pangilinan J."/>
            <person name="Park H.-J."/>
            <person name="Ramirez L."/>
            <person name="Alfaro M."/>
            <person name="Sun H."/>
            <person name="Tritt A."/>
            <person name="Yoshinaga Y."/>
            <person name="Zwiers L.-H."/>
            <person name="Turgeon B.G."/>
            <person name="Goodwin S.B."/>
            <person name="Spatafora J.W."/>
            <person name="Crous P.W."/>
            <person name="Grigoriev I.V."/>
        </authorList>
    </citation>
    <scope>NUCLEOTIDE SEQUENCE</scope>
    <source>
        <strain evidence="3">CBS 342.82</strain>
    </source>
</reference>
<dbReference type="GO" id="GO:0004672">
    <property type="term" value="F:protein kinase activity"/>
    <property type="evidence" value="ECO:0007669"/>
    <property type="project" value="InterPro"/>
</dbReference>
<evidence type="ECO:0000313" key="3">
    <source>
        <dbReference type="RefSeq" id="XP_033457162.1"/>
    </source>
</evidence>
<dbReference type="InterPro" id="IPR011009">
    <property type="entry name" value="Kinase-like_dom_sf"/>
</dbReference>
<gene>
    <name evidence="3" type="ORF">K489DRAFT_403490</name>
</gene>
<sequence length="330" mass="37557">MDSHVCSTFRFMFSDRNTESDFIFLCHGNRIHLTVTAEALQRSPSVQSRYLHFLKVAEEYELDGLTVEDFYDWILEGCAQEFHRLPPNAPEHPTLEDFFHSPTWYYELSASEDDKFVLAKVDGSEDFIPPGSELSDELFAPWASFAPSQVHIVCDLPEMALAKTPKKVGTSEDKIHYFKLFDRSDAMMARRELEKYSQIEKAKLDGLPISRLNGIVRDPGGTFHGLLLTYIDADAQTLLCAVNEDTSNLLRQRWSDQVSSALKHLHEAGIVWGDAKPDNVLIDSQDDAWLIDFGGGYTEGWVDKELAETMEGDLQGLARIKEYIFEVFEE</sequence>
<evidence type="ECO:0000259" key="1">
    <source>
        <dbReference type="PROSITE" id="PS50011"/>
    </source>
</evidence>
<dbReference type="PROSITE" id="PS50011">
    <property type="entry name" value="PROTEIN_KINASE_DOM"/>
    <property type="match status" value="1"/>
</dbReference>
<reference evidence="3" key="3">
    <citation type="submission" date="2025-08" db="UniProtKB">
        <authorList>
            <consortium name="RefSeq"/>
        </authorList>
    </citation>
    <scope>IDENTIFICATION</scope>
    <source>
        <strain evidence="3">CBS 342.82</strain>
    </source>
</reference>
<proteinExistence type="predicted"/>
<keyword evidence="2" id="KW-1185">Reference proteome</keyword>
<accession>A0A6J3LWI3</accession>
<dbReference type="GO" id="GO:0005524">
    <property type="term" value="F:ATP binding"/>
    <property type="evidence" value="ECO:0007669"/>
    <property type="project" value="InterPro"/>
</dbReference>
<dbReference type="InterPro" id="IPR000719">
    <property type="entry name" value="Prot_kinase_dom"/>
</dbReference>
<dbReference type="Proteomes" id="UP000504637">
    <property type="component" value="Unplaced"/>
</dbReference>
<dbReference type="GeneID" id="54364892"/>